<name>A0ABN3JWQ4_9ACTN</name>
<gene>
    <name evidence="2" type="ORF">GCM10010421_36910</name>
</gene>
<dbReference type="Proteomes" id="UP001500460">
    <property type="component" value="Unassembled WGS sequence"/>
</dbReference>
<feature type="domain" description="DUF397" evidence="1">
    <location>
        <begin position="16"/>
        <end position="67"/>
    </location>
</feature>
<proteinExistence type="predicted"/>
<sequence length="81" mass="8524">MPPVQNGVRASSLDACWIKSRHSNAEGNCVEVAPIEGGIAMRNSRDPDGPALVYTHAEVAAFLAGAKEGEFDHLLPGGRLP</sequence>
<organism evidence="2 3">
    <name type="scientific">Streptomyces glaucus</name>
    <dbReference type="NCBI Taxonomy" id="284029"/>
    <lineage>
        <taxon>Bacteria</taxon>
        <taxon>Bacillati</taxon>
        <taxon>Actinomycetota</taxon>
        <taxon>Actinomycetes</taxon>
        <taxon>Kitasatosporales</taxon>
        <taxon>Streptomycetaceae</taxon>
        <taxon>Streptomyces</taxon>
    </lineage>
</organism>
<dbReference type="Pfam" id="PF04149">
    <property type="entry name" value="DUF397"/>
    <property type="match status" value="1"/>
</dbReference>
<evidence type="ECO:0000259" key="1">
    <source>
        <dbReference type="Pfam" id="PF04149"/>
    </source>
</evidence>
<accession>A0ABN3JWQ4</accession>
<comment type="caution">
    <text evidence="2">The sequence shown here is derived from an EMBL/GenBank/DDBJ whole genome shotgun (WGS) entry which is preliminary data.</text>
</comment>
<keyword evidence="3" id="KW-1185">Reference proteome</keyword>
<evidence type="ECO:0000313" key="3">
    <source>
        <dbReference type="Proteomes" id="UP001500460"/>
    </source>
</evidence>
<dbReference type="EMBL" id="BAAATK010000022">
    <property type="protein sequence ID" value="GAA2442605.1"/>
    <property type="molecule type" value="Genomic_DNA"/>
</dbReference>
<dbReference type="RefSeq" id="WP_344604747.1">
    <property type="nucleotide sequence ID" value="NZ_BAAATK010000022.1"/>
</dbReference>
<protein>
    <submittedName>
        <fullName evidence="2">DUF397 domain-containing protein</fullName>
    </submittedName>
</protein>
<reference evidence="2 3" key="1">
    <citation type="journal article" date="2019" name="Int. J. Syst. Evol. Microbiol.">
        <title>The Global Catalogue of Microorganisms (GCM) 10K type strain sequencing project: providing services to taxonomists for standard genome sequencing and annotation.</title>
        <authorList>
            <consortium name="The Broad Institute Genomics Platform"/>
            <consortium name="The Broad Institute Genome Sequencing Center for Infectious Disease"/>
            <person name="Wu L."/>
            <person name="Ma J."/>
        </authorList>
    </citation>
    <scope>NUCLEOTIDE SEQUENCE [LARGE SCALE GENOMIC DNA]</scope>
    <source>
        <strain evidence="2 3">JCM 6922</strain>
    </source>
</reference>
<evidence type="ECO:0000313" key="2">
    <source>
        <dbReference type="EMBL" id="GAA2442605.1"/>
    </source>
</evidence>
<dbReference type="InterPro" id="IPR007278">
    <property type="entry name" value="DUF397"/>
</dbReference>